<reference evidence="2" key="1">
    <citation type="submission" date="2023-05" db="EMBL/GenBank/DDBJ databases">
        <title>[olsenella] sp. nov., isolated from a pig farm feces dump.</title>
        <authorList>
            <person name="Chang Y.-H."/>
        </authorList>
    </citation>
    <scope>NUCLEOTIDE SEQUENCE</scope>
    <source>
        <strain evidence="2">YH-ols2217</strain>
    </source>
</reference>
<dbReference type="Pfam" id="PF08367">
    <property type="entry name" value="M16C_assoc"/>
    <property type="match status" value="1"/>
</dbReference>
<dbReference type="InterPro" id="IPR013578">
    <property type="entry name" value="Peptidase_M16C_assoc"/>
</dbReference>
<dbReference type="Gene3D" id="3.30.830.10">
    <property type="entry name" value="Metalloenzyme, LuxS/M16 peptidase-like"/>
    <property type="match status" value="4"/>
</dbReference>
<comment type="caution">
    <text evidence="2">The sequence shown here is derived from an EMBL/GenBank/DDBJ whole genome shotgun (WGS) entry which is preliminary data.</text>
</comment>
<keyword evidence="3" id="KW-1185">Reference proteome</keyword>
<evidence type="ECO:0000259" key="1">
    <source>
        <dbReference type="SMART" id="SM01264"/>
    </source>
</evidence>
<dbReference type="PANTHER" id="PTHR43016">
    <property type="entry name" value="PRESEQUENCE PROTEASE"/>
    <property type="match status" value="1"/>
</dbReference>
<dbReference type="InterPro" id="IPR011249">
    <property type="entry name" value="Metalloenz_LuxS/M16"/>
</dbReference>
<dbReference type="EMBL" id="JASJEX010000003">
    <property type="protein sequence ID" value="MDJ1129721.1"/>
    <property type="molecule type" value="Genomic_DNA"/>
</dbReference>
<dbReference type="RefSeq" id="WP_283712843.1">
    <property type="nucleotide sequence ID" value="NZ_JASJEW010000002.1"/>
</dbReference>
<feature type="domain" description="Peptidase M16C associated" evidence="1">
    <location>
        <begin position="464"/>
        <end position="711"/>
    </location>
</feature>
<evidence type="ECO:0000313" key="2">
    <source>
        <dbReference type="EMBL" id="MDJ1129721.1"/>
    </source>
</evidence>
<dbReference type="Proteomes" id="UP001431693">
    <property type="component" value="Unassembled WGS sequence"/>
</dbReference>
<dbReference type="SUPFAM" id="SSF63411">
    <property type="entry name" value="LuxS/MPP-like metallohydrolase"/>
    <property type="match status" value="4"/>
</dbReference>
<sequence length="972" mass="106313">MADFSNLLTPGDQLNGFTVVSAEPLPEVEGWAYVLDHPATGAQLLWLANADDNRAYAISFKTPPADDTGVFHILEHSVLDGSDKYPVKEPFVNLLKTSMQTFLNALTFPDKTMYPVASTNVQDLENLMDVYLDAVLHPALYHRERIFEQEGWHYELESAEAPLTTNGVVLNEMKGALSDPEDVLFMHVKRRLFPDTAYAFESGGNPSAIPTLTYEGYCDTHARHYNLANSKSVLYGDLDIRRETAFLNERFSNETDRNAGAPNVLDLQAPVRPEPATVQLATAPENACVGIGYVFGTWADREQVLAADILLDALMGSNEAPLKRALLDAGLGDDVSAYLMDGLAQPFVLFEVRGAQPGVGERFQQVIEATCAELVADGLPVDRLEASLAQAEFNLRENDMGYPDGVAYAMMAMNGWLYSDDAPTLYLKYEDDFRDLSDSMGLGVFEKLLDRMVVHNDHHALVTLEPVEGTGTAQEAADLAKVKEALTDEQLTAIMAEQAALKAEQAAPDRPEDVARLPHLTVADIDDGPSEPTSRTVDAPYPCTVYDIDTHRIDYCYLYFDLRRVGWAELPYVSVLVTLLGKLDTHRHTAAELDTLIEANLGSFSTFIETYNDADDPLNTVKPKLVVAAASLSEKVDMLATLPAEVCRETLFGDTDRIKAILTQQRVALEQSFVNAGHTLAMSRCCAGFSKTALLSQQTSGIDYYRFLVKLLDRWDRRATGTCELLRNLCGRIFKGDDVEMSFAGAPGDVERYWQVAGDLGLERDGHATKDQLEVPTPRPVKEAFTVPSQVCYVAEGAAGQLLTHPTVYDGSWLVAAKALGYGYLWNEVRVLGGAYGAGFSCSSAPLLTYYSYRDPAVDPTLERYARAGQWLEAWTPTDEDLEGYIVSTVAALDAPVKPRALMRRQDTLRLAGRPAGWRQTIRAQVLAATVDSVRALAPSLADVPAAGAVCVVGGADIVAASNAGLTVQELL</sequence>
<dbReference type="Pfam" id="PF00675">
    <property type="entry name" value="Peptidase_M16"/>
    <property type="match status" value="1"/>
</dbReference>
<dbReference type="InterPro" id="IPR055130">
    <property type="entry name" value="PreP_C"/>
</dbReference>
<proteinExistence type="predicted"/>
<dbReference type="InterPro" id="IPR007863">
    <property type="entry name" value="Peptidase_M16_C"/>
</dbReference>
<dbReference type="PANTHER" id="PTHR43016:SF13">
    <property type="entry name" value="PRESEQUENCE PROTEASE, MITOCHONDRIAL"/>
    <property type="match status" value="1"/>
</dbReference>
<accession>A0ABT6ZKZ5</accession>
<gene>
    <name evidence="2" type="ORF">QJ043_06470</name>
</gene>
<dbReference type="Pfam" id="PF05193">
    <property type="entry name" value="Peptidase_M16_C"/>
    <property type="match status" value="1"/>
</dbReference>
<dbReference type="Pfam" id="PF22516">
    <property type="entry name" value="PreP_C"/>
    <property type="match status" value="1"/>
</dbReference>
<name>A0ABT6ZKZ5_9ACTN</name>
<organism evidence="2 3">
    <name type="scientific">Kribbibacterium absianum</name>
    <dbReference type="NCBI Taxonomy" id="3044210"/>
    <lineage>
        <taxon>Bacteria</taxon>
        <taxon>Bacillati</taxon>
        <taxon>Actinomycetota</taxon>
        <taxon>Coriobacteriia</taxon>
        <taxon>Coriobacteriales</taxon>
        <taxon>Kribbibacteriaceae</taxon>
        <taxon>Kribbibacterium</taxon>
    </lineage>
</organism>
<dbReference type="InterPro" id="IPR011765">
    <property type="entry name" value="Pept_M16_N"/>
</dbReference>
<protein>
    <submittedName>
        <fullName evidence="2">Insulinase family protein</fullName>
    </submittedName>
</protein>
<evidence type="ECO:0000313" key="3">
    <source>
        <dbReference type="Proteomes" id="UP001431693"/>
    </source>
</evidence>
<dbReference type="SMART" id="SM01264">
    <property type="entry name" value="M16C_associated"/>
    <property type="match status" value="1"/>
</dbReference>